<reference evidence="1" key="1">
    <citation type="submission" date="2021-08" db="EMBL/GenBank/DDBJ databases">
        <title>Novel anaerobic bacterium isolated from sea squirt in East Sea, Republic of Korea.</title>
        <authorList>
            <person name="Nguyen T.H."/>
            <person name="Li Z."/>
            <person name="Lee Y.-J."/>
            <person name="Ko J."/>
            <person name="Kim S.-G."/>
        </authorList>
    </citation>
    <scope>NUCLEOTIDE SEQUENCE</scope>
    <source>
        <strain evidence="1">KCTC 25031</strain>
    </source>
</reference>
<gene>
    <name evidence="1" type="primary">tsf</name>
    <name evidence="1" type="ORF">K4L44_15085</name>
</gene>
<organism evidence="1 2">
    <name type="scientific">Halosquirtibacter laminarini</name>
    <dbReference type="NCBI Taxonomy" id="3374600"/>
    <lineage>
        <taxon>Bacteria</taxon>
        <taxon>Pseudomonadati</taxon>
        <taxon>Bacteroidota</taxon>
        <taxon>Bacteroidia</taxon>
        <taxon>Marinilabiliales</taxon>
        <taxon>Prolixibacteraceae</taxon>
        <taxon>Halosquirtibacter</taxon>
    </lineage>
</organism>
<dbReference type="EMBL" id="CP081303">
    <property type="protein sequence ID" value="QZE13853.1"/>
    <property type="molecule type" value="Genomic_DNA"/>
</dbReference>
<name>A0AC61NEA5_9BACT</name>
<keyword evidence="1" id="KW-0251">Elongation factor</keyword>
<sequence>MSVNAKDVMKLRKATGAGMMDCKKALSEAEGDYDKAVEIIRKRGKAIANKRADREATEGVCITKTSADKSFGAMLVLNCETDFVAKNESFVALATKILDAAIENKVADLEALKALAIDNTTVGEFVAEQTGIVGEKLDLSFYQSIEATYVATYIHAGNKLSTMISFDGAVEEQVGRDVAMQAAAMSPIAINKEAVAAETVENELRIAMEKFRQEGKPENMLEKIAQGALNKWFKENTLIEQTFVKDGKMTVSQYLAQEAKGVNVTGMVRNSLNG</sequence>
<accession>A0AC61NEA5</accession>
<keyword evidence="1" id="KW-0648">Protein biosynthesis</keyword>
<protein>
    <submittedName>
        <fullName evidence="1">Translation elongation factor Ts</fullName>
    </submittedName>
</protein>
<evidence type="ECO:0000313" key="2">
    <source>
        <dbReference type="Proteomes" id="UP000826212"/>
    </source>
</evidence>
<evidence type="ECO:0000313" key="1">
    <source>
        <dbReference type="EMBL" id="QZE13853.1"/>
    </source>
</evidence>
<proteinExistence type="predicted"/>
<keyword evidence="2" id="KW-1185">Reference proteome</keyword>
<dbReference type="Proteomes" id="UP000826212">
    <property type="component" value="Chromosome"/>
</dbReference>